<sequence length="214" mass="24706">MMKAIKVLRAVRQKEQDNDEVKYSDYDIVSAINEVIRYLNISLAHKDSEFLRKSVDYDEREMNKAIDDENEANKDVEGYEPKEREDFAHKGVELPDGYISLVSVQRSDDYYNLYPATSLARLRERNYVLFGGRLYVKHPGFRLNYIGGVPEITDVTKDSIDLPDVFFDILVKMARLVLNNGDADTLTQAVSAAVDSVIPRRRLSNVRSRMPFWM</sequence>
<protein>
    <submittedName>
        <fullName evidence="1">Uncharacterized protein</fullName>
    </submittedName>
</protein>
<evidence type="ECO:0000313" key="1">
    <source>
        <dbReference type="EMBL" id="DAF99463.1"/>
    </source>
</evidence>
<name>A0A8S5UY92_9VIRU</name>
<accession>A0A8S5UY92</accession>
<proteinExistence type="predicted"/>
<reference evidence="1" key="1">
    <citation type="journal article" date="2021" name="Proc. Natl. Acad. Sci. U.S.A.">
        <title>A Catalog of Tens of Thousands of Viruses from Human Metagenomes Reveals Hidden Associations with Chronic Diseases.</title>
        <authorList>
            <person name="Tisza M.J."/>
            <person name="Buck C.B."/>
        </authorList>
    </citation>
    <scope>NUCLEOTIDE SEQUENCE</scope>
    <source>
        <strain evidence="1">CtKtV17</strain>
    </source>
</reference>
<dbReference type="EMBL" id="BK016166">
    <property type="protein sequence ID" value="DAF99463.1"/>
    <property type="molecule type" value="Genomic_DNA"/>
</dbReference>
<organism evidence="1">
    <name type="scientific">Phage sp. ctKtV17</name>
    <dbReference type="NCBI Taxonomy" id="2825792"/>
    <lineage>
        <taxon>Viruses</taxon>
    </lineage>
</organism>